<evidence type="ECO:0000256" key="6">
    <source>
        <dbReference type="ARBA" id="ARBA00023033"/>
    </source>
</evidence>
<keyword evidence="6" id="KW-0503">Monooxygenase</keyword>
<dbReference type="GO" id="GO:0020037">
    <property type="term" value="F:heme binding"/>
    <property type="evidence" value="ECO:0007669"/>
    <property type="project" value="InterPro"/>
</dbReference>
<keyword evidence="8" id="KW-1185">Reference proteome</keyword>
<dbReference type="EMBL" id="NCKV01002476">
    <property type="protein sequence ID" value="RWS26790.1"/>
    <property type="molecule type" value="Genomic_DNA"/>
</dbReference>
<dbReference type="InterPro" id="IPR050705">
    <property type="entry name" value="Cytochrome_P450_3A"/>
</dbReference>
<evidence type="ECO:0000256" key="5">
    <source>
        <dbReference type="ARBA" id="ARBA00023004"/>
    </source>
</evidence>
<comment type="similarity">
    <text evidence="1">Belongs to the cytochrome P450 family.</text>
</comment>
<sequence>MSPTFSTSKMKKMYPIIQLCCKQCLTELETLNRIEINNEIDVKKVYGNYILDVITKVAFAVDTNCDEKFRKELELNARGVFDPPWYRIIVLLLCKKIASKNYEFLNPEVNFFVRFVEKMINERNCNKQCEKRVDYLQLLLDDEMDSECMNNSNATTVNEDIAHLNIECSEGQHVNERGTVNYETLMKMQYLDACGNTPIQLQVKNFEGLLQPQDFRIRFERRDL</sequence>
<dbReference type="AlphaFoldDB" id="A0A443SGY9"/>
<dbReference type="SUPFAM" id="SSF48264">
    <property type="entry name" value="Cytochrome P450"/>
    <property type="match status" value="1"/>
</dbReference>
<name>A0A443SGY9_9ACAR</name>
<dbReference type="GO" id="GO:0016705">
    <property type="term" value="F:oxidoreductase activity, acting on paired donors, with incorporation or reduction of molecular oxygen"/>
    <property type="evidence" value="ECO:0007669"/>
    <property type="project" value="InterPro"/>
</dbReference>
<evidence type="ECO:0000313" key="7">
    <source>
        <dbReference type="EMBL" id="RWS26790.1"/>
    </source>
</evidence>
<accession>A0A443SGY9</accession>
<evidence type="ECO:0000313" key="8">
    <source>
        <dbReference type="Proteomes" id="UP000288716"/>
    </source>
</evidence>
<proteinExistence type="inferred from homology"/>
<dbReference type="OrthoDB" id="6515010at2759"/>
<dbReference type="GO" id="GO:0005506">
    <property type="term" value="F:iron ion binding"/>
    <property type="evidence" value="ECO:0007669"/>
    <property type="project" value="InterPro"/>
</dbReference>
<dbReference type="InterPro" id="IPR036396">
    <property type="entry name" value="Cyt_P450_sf"/>
</dbReference>
<dbReference type="Gene3D" id="1.10.630.10">
    <property type="entry name" value="Cytochrome P450"/>
    <property type="match status" value="1"/>
</dbReference>
<gene>
    <name evidence="7" type="ORF">B4U80_13746</name>
</gene>
<evidence type="ECO:0000256" key="3">
    <source>
        <dbReference type="ARBA" id="ARBA00022723"/>
    </source>
</evidence>
<comment type="caution">
    <text evidence="7">The sequence shown here is derived from an EMBL/GenBank/DDBJ whole genome shotgun (WGS) entry which is preliminary data.</text>
</comment>
<protein>
    <submittedName>
        <fullName evidence="7">Uncharacterized protein</fullName>
    </submittedName>
</protein>
<dbReference type="PANTHER" id="PTHR24302">
    <property type="entry name" value="CYTOCHROME P450 FAMILY 3"/>
    <property type="match status" value="1"/>
</dbReference>
<dbReference type="STRING" id="299467.A0A443SGY9"/>
<dbReference type="PANTHER" id="PTHR24302:SF15">
    <property type="entry name" value="FATTY-ACID PEROXYGENASE"/>
    <property type="match status" value="1"/>
</dbReference>
<evidence type="ECO:0000256" key="4">
    <source>
        <dbReference type="ARBA" id="ARBA00023002"/>
    </source>
</evidence>
<organism evidence="7 8">
    <name type="scientific">Leptotrombidium deliense</name>
    <dbReference type="NCBI Taxonomy" id="299467"/>
    <lineage>
        <taxon>Eukaryota</taxon>
        <taxon>Metazoa</taxon>
        <taxon>Ecdysozoa</taxon>
        <taxon>Arthropoda</taxon>
        <taxon>Chelicerata</taxon>
        <taxon>Arachnida</taxon>
        <taxon>Acari</taxon>
        <taxon>Acariformes</taxon>
        <taxon>Trombidiformes</taxon>
        <taxon>Prostigmata</taxon>
        <taxon>Anystina</taxon>
        <taxon>Parasitengona</taxon>
        <taxon>Trombiculoidea</taxon>
        <taxon>Trombiculidae</taxon>
        <taxon>Leptotrombidium</taxon>
    </lineage>
</organism>
<dbReference type="Proteomes" id="UP000288716">
    <property type="component" value="Unassembled WGS sequence"/>
</dbReference>
<dbReference type="GO" id="GO:0008395">
    <property type="term" value="F:steroid hydroxylase activity"/>
    <property type="evidence" value="ECO:0007669"/>
    <property type="project" value="TreeGrafter"/>
</dbReference>
<evidence type="ECO:0000256" key="2">
    <source>
        <dbReference type="ARBA" id="ARBA00022617"/>
    </source>
</evidence>
<dbReference type="Pfam" id="PF00067">
    <property type="entry name" value="p450"/>
    <property type="match status" value="1"/>
</dbReference>
<dbReference type="InterPro" id="IPR001128">
    <property type="entry name" value="Cyt_P450"/>
</dbReference>
<reference evidence="7 8" key="1">
    <citation type="journal article" date="2018" name="Gigascience">
        <title>Genomes of trombidid mites reveal novel predicted allergens and laterally-transferred genes associated with secondary metabolism.</title>
        <authorList>
            <person name="Dong X."/>
            <person name="Chaisiri K."/>
            <person name="Xia D."/>
            <person name="Armstrong S.D."/>
            <person name="Fang Y."/>
            <person name="Donnelly M.J."/>
            <person name="Kadowaki T."/>
            <person name="McGarry J.W."/>
            <person name="Darby A.C."/>
            <person name="Makepeace B.L."/>
        </authorList>
    </citation>
    <scope>NUCLEOTIDE SEQUENCE [LARGE SCALE GENOMIC DNA]</scope>
    <source>
        <strain evidence="7">UoL-UT</strain>
    </source>
</reference>
<dbReference type="VEuPathDB" id="VectorBase:LDEU005250"/>
<keyword evidence="5" id="KW-0408">Iron</keyword>
<keyword evidence="4" id="KW-0560">Oxidoreductase</keyword>
<keyword evidence="3" id="KW-0479">Metal-binding</keyword>
<keyword evidence="2" id="KW-0349">Heme</keyword>
<evidence type="ECO:0000256" key="1">
    <source>
        <dbReference type="ARBA" id="ARBA00010617"/>
    </source>
</evidence>